<evidence type="ECO:0000256" key="1">
    <source>
        <dbReference type="SAM" id="SignalP"/>
    </source>
</evidence>
<evidence type="ECO:0000313" key="2">
    <source>
        <dbReference type="EMBL" id="SAK77449.1"/>
    </source>
</evidence>
<accession>A0A158C541</accession>
<sequence length="108" mass="11708">MNRLLLRLCLLPAAAFVLAACSTPVEFSASANPPSLNDESTDADFSGMDNSMSACKAAAKKAGPGRCTQVRAYEACMKERGYITVLGPENPPNCGQPEWEQDVRKWLR</sequence>
<dbReference type="Proteomes" id="UP000054851">
    <property type="component" value="Unassembled WGS sequence"/>
</dbReference>
<dbReference type="PROSITE" id="PS51257">
    <property type="entry name" value="PROKAR_LIPOPROTEIN"/>
    <property type="match status" value="1"/>
</dbReference>
<protein>
    <recommendedName>
        <fullName evidence="4">Lipoprotein</fullName>
    </recommendedName>
</protein>
<name>A0A158C541_9BURK</name>
<reference evidence="2" key="1">
    <citation type="submission" date="2016-01" db="EMBL/GenBank/DDBJ databases">
        <authorList>
            <person name="Peeters C."/>
        </authorList>
    </citation>
    <scope>NUCLEOTIDE SEQUENCE</scope>
    <source>
        <strain evidence="2">LMG 29322</strain>
    </source>
</reference>
<organism evidence="2 3">
    <name type="scientific">Caballeronia hypogeia</name>
    <dbReference type="NCBI Taxonomy" id="1777140"/>
    <lineage>
        <taxon>Bacteria</taxon>
        <taxon>Pseudomonadati</taxon>
        <taxon>Pseudomonadota</taxon>
        <taxon>Betaproteobacteria</taxon>
        <taxon>Burkholderiales</taxon>
        <taxon>Burkholderiaceae</taxon>
        <taxon>Caballeronia</taxon>
    </lineage>
</organism>
<gene>
    <name evidence="2" type="ORF">AWB79_04753</name>
</gene>
<dbReference type="EMBL" id="FCOA02000018">
    <property type="protein sequence ID" value="SAK77449.1"/>
    <property type="molecule type" value="Genomic_DNA"/>
</dbReference>
<dbReference type="AlphaFoldDB" id="A0A158C541"/>
<feature type="signal peptide" evidence="1">
    <location>
        <begin position="1"/>
        <end position="19"/>
    </location>
</feature>
<keyword evidence="1" id="KW-0732">Signal</keyword>
<comment type="caution">
    <text evidence="2">The sequence shown here is derived from an EMBL/GenBank/DDBJ whole genome shotgun (WGS) entry which is preliminary data.</text>
</comment>
<keyword evidence="3" id="KW-1185">Reference proteome</keyword>
<evidence type="ECO:0008006" key="4">
    <source>
        <dbReference type="Google" id="ProtNLM"/>
    </source>
</evidence>
<evidence type="ECO:0000313" key="3">
    <source>
        <dbReference type="Proteomes" id="UP000054851"/>
    </source>
</evidence>
<dbReference type="OrthoDB" id="9103459at2"/>
<dbReference type="RefSeq" id="WP_061169865.1">
    <property type="nucleotide sequence ID" value="NZ_FCOA02000018.1"/>
</dbReference>
<proteinExistence type="predicted"/>
<feature type="chain" id="PRO_5007622536" description="Lipoprotein" evidence="1">
    <location>
        <begin position="20"/>
        <end position="108"/>
    </location>
</feature>